<evidence type="ECO:0000256" key="1">
    <source>
        <dbReference type="SAM" id="MobiDB-lite"/>
    </source>
</evidence>
<evidence type="ECO:0000313" key="3">
    <source>
        <dbReference type="Proteomes" id="UP000177870"/>
    </source>
</evidence>
<dbReference type="AlphaFoldDB" id="A0A1D8TS66"/>
<accession>A0A1D8TS66</accession>
<feature type="compositionally biased region" description="Polar residues" evidence="1">
    <location>
        <begin position="117"/>
        <end position="126"/>
    </location>
</feature>
<name>A0A1D8TS66_9CYAN</name>
<dbReference type="EMBL" id="CP017599">
    <property type="protein sequence ID" value="AOX00490.1"/>
    <property type="molecule type" value="Genomic_DNA"/>
</dbReference>
<dbReference type="RefSeq" id="WP_070392948.1">
    <property type="nucleotide sequence ID" value="NZ_CP017599.1"/>
</dbReference>
<proteinExistence type="predicted"/>
<reference evidence="3" key="1">
    <citation type="submission" date="2016-10" db="EMBL/GenBank/DDBJ databases">
        <title>Comparative genomics uncovers the prolific and rare metabolic potential of the cyanobacterial genus Moorea.</title>
        <authorList>
            <person name="Leao T."/>
            <person name="Castelao G."/>
            <person name="Korobeynikov A."/>
            <person name="Monroe E.A."/>
            <person name="Podell S."/>
            <person name="Glukhov E."/>
            <person name="Allen E."/>
            <person name="Gerwick W.H."/>
            <person name="Gerwick L."/>
        </authorList>
    </citation>
    <scope>NUCLEOTIDE SEQUENCE [LARGE SCALE GENOMIC DNA]</scope>
    <source>
        <strain evidence="3">PAL-8-15-08-1</strain>
    </source>
</reference>
<gene>
    <name evidence="2" type="ORF">BJP34_14420</name>
</gene>
<feature type="region of interest" description="Disordered" evidence="1">
    <location>
        <begin position="117"/>
        <end position="151"/>
    </location>
</feature>
<sequence>MEPLAIAALAFIGTKAAETTVEKVTETAIEKAQPLREKIINKLKSNPTAEAALLGAERGLETDLKVVSYYLQEAMAADSQFAQEIEILAREIDNLNQGQREIWQVSGGEVNYNKVSGGNVTSNTENKGPVIKGTGSNPTFNFNNYTNPPQD</sequence>
<organism evidence="2 3">
    <name type="scientific">Moorena producens PAL-8-15-08-1</name>
    <dbReference type="NCBI Taxonomy" id="1458985"/>
    <lineage>
        <taxon>Bacteria</taxon>
        <taxon>Bacillati</taxon>
        <taxon>Cyanobacteriota</taxon>
        <taxon>Cyanophyceae</taxon>
        <taxon>Coleofasciculales</taxon>
        <taxon>Coleofasciculaceae</taxon>
        <taxon>Moorena</taxon>
    </lineage>
</organism>
<feature type="compositionally biased region" description="Low complexity" evidence="1">
    <location>
        <begin position="137"/>
        <end position="151"/>
    </location>
</feature>
<evidence type="ECO:0000313" key="2">
    <source>
        <dbReference type="EMBL" id="AOX00490.1"/>
    </source>
</evidence>
<dbReference type="KEGG" id="mpro:BJP34_14420"/>
<dbReference type="Proteomes" id="UP000177870">
    <property type="component" value="Chromosome"/>
</dbReference>
<protein>
    <submittedName>
        <fullName evidence="2">Uncharacterized protein</fullName>
    </submittedName>
</protein>